<evidence type="ECO:0000313" key="1">
    <source>
        <dbReference type="EMBL" id="KAK7054099.1"/>
    </source>
</evidence>
<comment type="caution">
    <text evidence="1">The sequence shown here is derived from an EMBL/GenBank/DDBJ whole genome shotgun (WGS) entry which is preliminary data.</text>
</comment>
<dbReference type="Proteomes" id="UP001362999">
    <property type="component" value="Unassembled WGS sequence"/>
</dbReference>
<evidence type="ECO:0000313" key="2">
    <source>
        <dbReference type="Proteomes" id="UP001362999"/>
    </source>
</evidence>
<reference evidence="1 2" key="1">
    <citation type="journal article" date="2024" name="J Genomics">
        <title>Draft genome sequencing and assembly of Favolaschia claudopus CIRM-BRFM 2984 isolated from oak limbs.</title>
        <authorList>
            <person name="Navarro D."/>
            <person name="Drula E."/>
            <person name="Chaduli D."/>
            <person name="Cazenave R."/>
            <person name="Ahrendt S."/>
            <person name="Wang J."/>
            <person name="Lipzen A."/>
            <person name="Daum C."/>
            <person name="Barry K."/>
            <person name="Grigoriev I.V."/>
            <person name="Favel A."/>
            <person name="Rosso M.N."/>
            <person name="Martin F."/>
        </authorList>
    </citation>
    <scope>NUCLEOTIDE SEQUENCE [LARGE SCALE GENOMIC DNA]</scope>
    <source>
        <strain evidence="1 2">CIRM-BRFM 2984</strain>
    </source>
</reference>
<name>A0AAW0DR76_9AGAR</name>
<sequence>MSLLLFGCRRQVSRRSGLYGSPHLDSLKGGIPSRHFDSSAFIAPSRDDAVCRDFPRLLLDRIVTTHVAEIVRGVLQIFQMKEMWAAPEHFNLQGWQE</sequence>
<keyword evidence="2" id="KW-1185">Reference proteome</keyword>
<dbReference type="EMBL" id="JAWWNJ010000006">
    <property type="protein sequence ID" value="KAK7054099.1"/>
    <property type="molecule type" value="Genomic_DNA"/>
</dbReference>
<dbReference type="AlphaFoldDB" id="A0AAW0DR76"/>
<gene>
    <name evidence="1" type="ORF">R3P38DRAFT_2854648</name>
</gene>
<proteinExistence type="predicted"/>
<accession>A0AAW0DR76</accession>
<protein>
    <submittedName>
        <fullName evidence="1">Uncharacterized protein</fullName>
    </submittedName>
</protein>
<organism evidence="1 2">
    <name type="scientific">Favolaschia claudopus</name>
    <dbReference type="NCBI Taxonomy" id="2862362"/>
    <lineage>
        <taxon>Eukaryota</taxon>
        <taxon>Fungi</taxon>
        <taxon>Dikarya</taxon>
        <taxon>Basidiomycota</taxon>
        <taxon>Agaricomycotina</taxon>
        <taxon>Agaricomycetes</taxon>
        <taxon>Agaricomycetidae</taxon>
        <taxon>Agaricales</taxon>
        <taxon>Marasmiineae</taxon>
        <taxon>Mycenaceae</taxon>
        <taxon>Favolaschia</taxon>
    </lineage>
</organism>